<gene>
    <name evidence="2" type="ORF">DAPPUDRAFT_253137</name>
</gene>
<feature type="compositionally biased region" description="Polar residues" evidence="1">
    <location>
        <begin position="1"/>
        <end position="11"/>
    </location>
</feature>
<feature type="compositionally biased region" description="Basic and acidic residues" evidence="1">
    <location>
        <begin position="17"/>
        <end position="35"/>
    </location>
</feature>
<evidence type="ECO:0000256" key="1">
    <source>
        <dbReference type="SAM" id="MobiDB-lite"/>
    </source>
</evidence>
<name>E9H486_DAPPU</name>
<evidence type="ECO:0000313" key="2">
    <source>
        <dbReference type="EMBL" id="EFX73480.1"/>
    </source>
</evidence>
<evidence type="ECO:0000313" key="3">
    <source>
        <dbReference type="Proteomes" id="UP000000305"/>
    </source>
</evidence>
<dbReference type="InParanoid" id="E9H486"/>
<sequence length="114" mass="12408">MGTKPEQSQRNVVMGTKPKELGDGHKAGTKPKELVMGTKPKDLVMGECSNIYVKAVASSSCSKSEYWQRASRRFHPMRVESTAVNSTKCGYKEISCLQVNGFTASSGSELAEMT</sequence>
<dbReference type="EMBL" id="GL732590">
    <property type="protein sequence ID" value="EFX73480.1"/>
    <property type="molecule type" value="Genomic_DNA"/>
</dbReference>
<feature type="region of interest" description="Disordered" evidence="1">
    <location>
        <begin position="1"/>
        <end position="35"/>
    </location>
</feature>
<dbReference type="KEGG" id="dpx:DAPPUDRAFT_253137"/>
<organism evidence="2 3">
    <name type="scientific">Daphnia pulex</name>
    <name type="common">Water flea</name>
    <dbReference type="NCBI Taxonomy" id="6669"/>
    <lineage>
        <taxon>Eukaryota</taxon>
        <taxon>Metazoa</taxon>
        <taxon>Ecdysozoa</taxon>
        <taxon>Arthropoda</taxon>
        <taxon>Crustacea</taxon>
        <taxon>Branchiopoda</taxon>
        <taxon>Diplostraca</taxon>
        <taxon>Cladocera</taxon>
        <taxon>Anomopoda</taxon>
        <taxon>Daphniidae</taxon>
        <taxon>Daphnia</taxon>
    </lineage>
</organism>
<reference evidence="2 3" key="1">
    <citation type="journal article" date="2011" name="Science">
        <title>The ecoresponsive genome of Daphnia pulex.</title>
        <authorList>
            <person name="Colbourne J.K."/>
            <person name="Pfrender M.E."/>
            <person name="Gilbert D."/>
            <person name="Thomas W.K."/>
            <person name="Tucker A."/>
            <person name="Oakley T.H."/>
            <person name="Tokishita S."/>
            <person name="Aerts A."/>
            <person name="Arnold G.J."/>
            <person name="Basu M.K."/>
            <person name="Bauer D.J."/>
            <person name="Caceres C.E."/>
            <person name="Carmel L."/>
            <person name="Casola C."/>
            <person name="Choi J.H."/>
            <person name="Detter J.C."/>
            <person name="Dong Q."/>
            <person name="Dusheyko S."/>
            <person name="Eads B.D."/>
            <person name="Frohlich T."/>
            <person name="Geiler-Samerotte K.A."/>
            <person name="Gerlach D."/>
            <person name="Hatcher P."/>
            <person name="Jogdeo S."/>
            <person name="Krijgsveld J."/>
            <person name="Kriventseva E.V."/>
            <person name="Kultz D."/>
            <person name="Laforsch C."/>
            <person name="Lindquist E."/>
            <person name="Lopez J."/>
            <person name="Manak J.R."/>
            <person name="Muller J."/>
            <person name="Pangilinan J."/>
            <person name="Patwardhan R.P."/>
            <person name="Pitluck S."/>
            <person name="Pritham E.J."/>
            <person name="Rechtsteiner A."/>
            <person name="Rho M."/>
            <person name="Rogozin I.B."/>
            <person name="Sakarya O."/>
            <person name="Salamov A."/>
            <person name="Schaack S."/>
            <person name="Shapiro H."/>
            <person name="Shiga Y."/>
            <person name="Skalitzky C."/>
            <person name="Smith Z."/>
            <person name="Souvorov A."/>
            <person name="Sung W."/>
            <person name="Tang Z."/>
            <person name="Tsuchiya D."/>
            <person name="Tu H."/>
            <person name="Vos H."/>
            <person name="Wang M."/>
            <person name="Wolf Y.I."/>
            <person name="Yamagata H."/>
            <person name="Yamada T."/>
            <person name="Ye Y."/>
            <person name="Shaw J.R."/>
            <person name="Andrews J."/>
            <person name="Crease T.J."/>
            <person name="Tang H."/>
            <person name="Lucas S.M."/>
            <person name="Robertson H.M."/>
            <person name="Bork P."/>
            <person name="Koonin E.V."/>
            <person name="Zdobnov E.M."/>
            <person name="Grigoriev I.V."/>
            <person name="Lynch M."/>
            <person name="Boore J.L."/>
        </authorList>
    </citation>
    <scope>NUCLEOTIDE SEQUENCE [LARGE SCALE GENOMIC DNA]</scope>
</reference>
<dbReference type="HOGENOM" id="CLU_2123536_0_0_1"/>
<dbReference type="AlphaFoldDB" id="E9H486"/>
<proteinExistence type="predicted"/>
<accession>E9H486</accession>
<protein>
    <submittedName>
        <fullName evidence="2">Uncharacterized protein</fullName>
    </submittedName>
</protein>
<dbReference type="Proteomes" id="UP000000305">
    <property type="component" value="Unassembled WGS sequence"/>
</dbReference>
<keyword evidence="3" id="KW-1185">Reference proteome</keyword>